<dbReference type="RefSeq" id="WP_143610582.1">
    <property type="nucleotide sequence ID" value="NZ_CP107955.1"/>
</dbReference>
<dbReference type="PANTHER" id="PTHR42305">
    <property type="entry name" value="MEMBRANE PROTEIN RV1733C-RELATED"/>
    <property type="match status" value="1"/>
</dbReference>
<gene>
    <name evidence="2" type="ORF">PU648_03555</name>
</gene>
<feature type="transmembrane region" description="Helical" evidence="1">
    <location>
        <begin position="25"/>
        <end position="50"/>
    </location>
</feature>
<dbReference type="PANTHER" id="PTHR42305:SF1">
    <property type="entry name" value="MEMBRANE PROTEIN RV1733C-RELATED"/>
    <property type="match status" value="1"/>
</dbReference>
<dbReference type="Proteomes" id="UP001257627">
    <property type="component" value="Unassembled WGS sequence"/>
</dbReference>
<organism evidence="2 3">
    <name type="scientific">Streptomyces mirabilis</name>
    <dbReference type="NCBI Taxonomy" id="68239"/>
    <lineage>
        <taxon>Bacteria</taxon>
        <taxon>Bacillati</taxon>
        <taxon>Actinomycetota</taxon>
        <taxon>Actinomycetes</taxon>
        <taxon>Kitasatosporales</taxon>
        <taxon>Streptomycetaceae</taxon>
        <taxon>Streptomyces</taxon>
    </lineage>
</organism>
<proteinExistence type="predicted"/>
<protein>
    <recommendedName>
        <fullName evidence="4">Transmembrane protein</fullName>
    </recommendedName>
</protein>
<keyword evidence="1" id="KW-0472">Membrane</keyword>
<evidence type="ECO:0000313" key="2">
    <source>
        <dbReference type="EMBL" id="MDU8991479.1"/>
    </source>
</evidence>
<comment type="caution">
    <text evidence="2">The sequence shown here is derived from an EMBL/GenBank/DDBJ whole genome shotgun (WGS) entry which is preliminary data.</text>
</comment>
<keyword evidence="1" id="KW-0812">Transmembrane</keyword>
<dbReference type="InterPro" id="IPR039708">
    <property type="entry name" value="MT1774/Rv1733c-like"/>
</dbReference>
<name>A0ABU3UD44_9ACTN</name>
<keyword evidence="1" id="KW-1133">Transmembrane helix</keyword>
<dbReference type="EMBL" id="JARAKF010000001">
    <property type="protein sequence ID" value="MDU8991479.1"/>
    <property type="molecule type" value="Genomic_DNA"/>
</dbReference>
<feature type="transmembrane region" description="Helical" evidence="1">
    <location>
        <begin position="140"/>
        <end position="163"/>
    </location>
</feature>
<keyword evidence="3" id="KW-1185">Reference proteome</keyword>
<evidence type="ECO:0000256" key="1">
    <source>
        <dbReference type="SAM" id="Phobius"/>
    </source>
</evidence>
<accession>A0ABU3UD44</accession>
<evidence type="ECO:0000313" key="3">
    <source>
        <dbReference type="Proteomes" id="UP001257627"/>
    </source>
</evidence>
<sequence length="194" mass="21634">MRRTKRVRQLLWRWRSNPLRRHDDLVEAWVVLAIWLVMVIGGTLTGLLTAHAADASFSRLRHERHPVQAVLVASKAQAVGIGADTPYDRVRATVRWTATDGSTRTGQAMVDYGHRVGSRVVVWLNSKEQLTTQPPTASAAAAEAACLGVAAAVAFGGLAFAAGRVAQWRLDQRRYDQWGREWDQVGPQWRRKTT</sequence>
<evidence type="ECO:0008006" key="4">
    <source>
        <dbReference type="Google" id="ProtNLM"/>
    </source>
</evidence>
<reference evidence="2 3" key="1">
    <citation type="submission" date="2023-02" db="EMBL/GenBank/DDBJ databases">
        <authorList>
            <person name="Maleckis M."/>
        </authorList>
    </citation>
    <scope>NUCLEOTIDE SEQUENCE [LARGE SCALE GENOMIC DNA]</scope>
    <source>
        <strain evidence="2 3">P8-A2</strain>
    </source>
</reference>